<accession>A0A8S5SS35</accession>
<proteinExistence type="predicted"/>
<protein>
    <submittedName>
        <fullName evidence="1">Uncharacterized protein</fullName>
    </submittedName>
</protein>
<sequence>MKAKIKGQTHICTEIFEGITYEGIGPTYFTAVKALERNIQEATGKVVELWKF</sequence>
<evidence type="ECO:0000313" key="1">
    <source>
        <dbReference type="EMBL" id="DAF53809.1"/>
    </source>
</evidence>
<organism evidence="1">
    <name type="scientific">Myoviridae sp. ctZ2t4</name>
    <dbReference type="NCBI Taxonomy" id="2827693"/>
    <lineage>
        <taxon>Viruses</taxon>
        <taxon>Duplodnaviria</taxon>
        <taxon>Heunggongvirae</taxon>
        <taxon>Uroviricota</taxon>
        <taxon>Caudoviricetes</taxon>
    </lineage>
</organism>
<dbReference type="EMBL" id="BK032664">
    <property type="protein sequence ID" value="DAF53809.1"/>
    <property type="molecule type" value="Genomic_DNA"/>
</dbReference>
<reference evidence="1" key="1">
    <citation type="journal article" date="2021" name="Proc. Natl. Acad. Sci. U.S.A.">
        <title>A Catalog of Tens of Thousands of Viruses from Human Metagenomes Reveals Hidden Associations with Chronic Diseases.</title>
        <authorList>
            <person name="Tisza M.J."/>
            <person name="Buck C.B."/>
        </authorList>
    </citation>
    <scope>NUCLEOTIDE SEQUENCE</scope>
    <source>
        <strain evidence="1">CtZ2t4</strain>
    </source>
</reference>
<name>A0A8S5SS35_9CAUD</name>